<feature type="compositionally biased region" description="Basic residues" evidence="7">
    <location>
        <begin position="517"/>
        <end position="531"/>
    </location>
</feature>
<dbReference type="Pfam" id="PF12171">
    <property type="entry name" value="zf-C2H2_jaz"/>
    <property type="match status" value="1"/>
</dbReference>
<dbReference type="PANTHER" id="PTHR44029:SF1">
    <property type="entry name" value="DNAJ HOMOLOG SUBFAMILY C MEMBER 21"/>
    <property type="match status" value="1"/>
</dbReference>
<dbReference type="EnsemblMetazoa" id="CLYHEMT008849.1">
    <property type="protein sequence ID" value="CLYHEMP008849.1"/>
    <property type="gene ID" value="CLYHEMG008849"/>
</dbReference>
<reference evidence="10" key="1">
    <citation type="submission" date="2021-01" db="UniProtKB">
        <authorList>
            <consortium name="EnsemblMetazoa"/>
        </authorList>
    </citation>
    <scope>IDENTIFICATION</scope>
</reference>
<dbReference type="Gene3D" id="1.10.287.110">
    <property type="entry name" value="DnaJ domain"/>
    <property type="match status" value="1"/>
</dbReference>
<dbReference type="PROSITE" id="PS00028">
    <property type="entry name" value="ZINC_FINGER_C2H2_1"/>
    <property type="match status" value="2"/>
</dbReference>
<evidence type="ECO:0000256" key="7">
    <source>
        <dbReference type="SAM" id="MobiDB-lite"/>
    </source>
</evidence>
<dbReference type="InterPro" id="IPR001623">
    <property type="entry name" value="DnaJ_domain"/>
</dbReference>
<evidence type="ECO:0000259" key="9">
    <source>
        <dbReference type="PROSITE" id="PS50157"/>
    </source>
</evidence>
<feature type="compositionally biased region" description="Basic residues" evidence="7">
    <location>
        <begin position="434"/>
        <end position="443"/>
    </location>
</feature>
<feature type="domain" description="J" evidence="8">
    <location>
        <begin position="3"/>
        <end position="69"/>
    </location>
</feature>
<name>A0A7M5UCU3_9CNID</name>
<dbReference type="InterPro" id="IPR054076">
    <property type="entry name" value="ZUO1-like_ZHD"/>
</dbReference>
<protein>
    <recommendedName>
        <fullName evidence="4">DnaJ homolog subfamily C member 21</fullName>
    </recommendedName>
</protein>
<evidence type="ECO:0000256" key="2">
    <source>
        <dbReference type="ARBA" id="ARBA00022771"/>
    </source>
</evidence>
<dbReference type="CDD" id="cd06257">
    <property type="entry name" value="DnaJ"/>
    <property type="match status" value="1"/>
</dbReference>
<feature type="region of interest" description="Disordered" evidence="7">
    <location>
        <begin position="463"/>
        <end position="685"/>
    </location>
</feature>
<feature type="compositionally biased region" description="Basic and acidic residues" evidence="7">
    <location>
        <begin position="645"/>
        <end position="654"/>
    </location>
</feature>
<dbReference type="RefSeq" id="XP_066920076.1">
    <property type="nucleotide sequence ID" value="XM_067063975.1"/>
</dbReference>
<dbReference type="PANTHER" id="PTHR44029">
    <property type="entry name" value="DNAJ HOMOLOG SUBFAMILY C MEMBER 21"/>
    <property type="match status" value="1"/>
</dbReference>
<feature type="compositionally biased region" description="Basic and acidic residues" evidence="7">
    <location>
        <begin position="424"/>
        <end position="433"/>
    </location>
</feature>
<dbReference type="SUPFAM" id="SSF57667">
    <property type="entry name" value="beta-beta-alpha zinc fingers"/>
    <property type="match status" value="1"/>
</dbReference>
<feature type="compositionally biased region" description="Low complexity" evidence="7">
    <location>
        <begin position="662"/>
        <end position="680"/>
    </location>
</feature>
<keyword evidence="1" id="KW-0479">Metal-binding</keyword>
<dbReference type="GO" id="GO:0005737">
    <property type="term" value="C:cytoplasm"/>
    <property type="evidence" value="ECO:0007669"/>
    <property type="project" value="TreeGrafter"/>
</dbReference>
<evidence type="ECO:0000256" key="4">
    <source>
        <dbReference type="ARBA" id="ARBA00074367"/>
    </source>
</evidence>
<dbReference type="GO" id="GO:0008270">
    <property type="term" value="F:zinc ion binding"/>
    <property type="evidence" value="ECO:0007669"/>
    <property type="project" value="UniProtKB-KW"/>
</dbReference>
<dbReference type="Gene3D" id="3.30.160.60">
    <property type="entry name" value="Classic Zinc Finger"/>
    <property type="match status" value="1"/>
</dbReference>
<dbReference type="SUPFAM" id="SSF46565">
    <property type="entry name" value="Chaperone J-domain"/>
    <property type="match status" value="1"/>
</dbReference>
<dbReference type="SMART" id="SM00355">
    <property type="entry name" value="ZnF_C2H2"/>
    <property type="match status" value="2"/>
</dbReference>
<feature type="compositionally biased region" description="Basic and acidic residues" evidence="7">
    <location>
        <begin position="552"/>
        <end position="585"/>
    </location>
</feature>
<dbReference type="GO" id="GO:0003676">
    <property type="term" value="F:nucleic acid binding"/>
    <property type="evidence" value="ECO:0007669"/>
    <property type="project" value="InterPro"/>
</dbReference>
<evidence type="ECO:0000256" key="3">
    <source>
        <dbReference type="ARBA" id="ARBA00022833"/>
    </source>
</evidence>
<sequence length="732" mass="84518">MRCHYEVLGVPRDADDAEIKKSYRKMALRYHPDKNPDKVDEYTEIFREIQGAYDVLSDRQERAFYDKHREAILRGGDEFVDDSVDLMQYFNPGCHTGHNDTPNGFYAVYGKVFTMVAEEEEPYLEGESADEYETPDFGDSNSDYETVVAPFYSYWLSYCTKKSFVWKDKYDIRQAPNRPTQRLMEKENKKIRDQFRRKRNEEVRALVQYIRKRDRRVKAYREQMEAAKQENKRKADQKRADDIRKRNEALEDYTEQDWMTMNDSALDNIDSHFDDQFGGTGANDGVGSTDEGSADEDVEMVDEFYCIACDKTFKSDKALSNHEKSKKHKENMELIRTEMENELANELLAQQNDDDDFDGPEDAQIKDGEVEVMKRIDSMNLTPNVVLRNVIDHTRSPSPKNSVIPEDSILKHSTDSLEYTKQRGIHREGSAKMKDKKSKKKRNNMPLYDEEDAKAWEAGLEIEEGLHPRDSLALPRRKSKKKEVRETADRLRHMDEMVQKGIQATLGDSPLSDSLCVHRKNQSQSGKRNKSSGKQLFEIGGGDSESDSEEENLFRSGDENPENEKNSEETKVNENVDDSTEKCAKLENSPVKDSIPYNMEKLANSQHHSKHHKNFEKKAEQVLSEVNENEEGEEVSENNNTEDGTVSKKPENKKPARRNKNNKNNSSKNNQQQQQQQQSNETGEEHFACGVCQFEFPTRNKLFAHIKAEGHAALKEQSALPGNKKSKKNKKR</sequence>
<evidence type="ECO:0000259" key="8">
    <source>
        <dbReference type="PROSITE" id="PS50076"/>
    </source>
</evidence>
<evidence type="ECO:0000256" key="6">
    <source>
        <dbReference type="SAM" id="Coils"/>
    </source>
</evidence>
<dbReference type="InterPro" id="IPR018253">
    <property type="entry name" value="DnaJ_domain_CS"/>
</dbReference>
<evidence type="ECO:0000313" key="10">
    <source>
        <dbReference type="EnsemblMetazoa" id="CLYHEMP008849.1"/>
    </source>
</evidence>
<feature type="region of interest" description="Disordered" evidence="7">
    <location>
        <begin position="712"/>
        <end position="732"/>
    </location>
</feature>
<feature type="compositionally biased region" description="Acidic residues" evidence="7">
    <location>
        <begin position="627"/>
        <end position="636"/>
    </location>
</feature>
<keyword evidence="2 5" id="KW-0863">Zinc-finger</keyword>
<dbReference type="InterPro" id="IPR022755">
    <property type="entry name" value="Znf_C2H2_jaz"/>
</dbReference>
<keyword evidence="6" id="KW-0175">Coiled coil</keyword>
<dbReference type="InterPro" id="IPR036869">
    <property type="entry name" value="J_dom_sf"/>
</dbReference>
<dbReference type="OrthoDB" id="552049at2759"/>
<feature type="region of interest" description="Disordered" evidence="7">
    <location>
        <begin position="424"/>
        <end position="446"/>
    </location>
</feature>
<keyword evidence="3" id="KW-0862">Zinc</keyword>
<dbReference type="GeneID" id="136807394"/>
<dbReference type="PROSITE" id="PS50076">
    <property type="entry name" value="DNAJ_2"/>
    <property type="match status" value="1"/>
</dbReference>
<dbReference type="Pfam" id="PF21884">
    <property type="entry name" value="ZUO1-like_ZHD"/>
    <property type="match status" value="1"/>
</dbReference>
<organism evidence="10 11">
    <name type="scientific">Clytia hemisphaerica</name>
    <dbReference type="NCBI Taxonomy" id="252671"/>
    <lineage>
        <taxon>Eukaryota</taxon>
        <taxon>Metazoa</taxon>
        <taxon>Cnidaria</taxon>
        <taxon>Hydrozoa</taxon>
        <taxon>Hydroidolina</taxon>
        <taxon>Leptothecata</taxon>
        <taxon>Obeliida</taxon>
        <taxon>Clytiidae</taxon>
        <taxon>Clytia</taxon>
    </lineage>
</organism>
<dbReference type="InterPro" id="IPR003604">
    <property type="entry name" value="Matrin/U1-like-C_Znf_C2H2"/>
</dbReference>
<feature type="compositionally biased region" description="Basic and acidic residues" evidence="7">
    <location>
        <begin position="483"/>
        <end position="498"/>
    </location>
</feature>
<dbReference type="SMART" id="SM00451">
    <property type="entry name" value="ZnF_U1"/>
    <property type="match status" value="1"/>
</dbReference>
<dbReference type="Proteomes" id="UP000594262">
    <property type="component" value="Unplaced"/>
</dbReference>
<keyword evidence="11" id="KW-1185">Reference proteome</keyword>
<evidence type="ECO:0000256" key="5">
    <source>
        <dbReference type="PROSITE-ProRule" id="PRU00042"/>
    </source>
</evidence>
<dbReference type="Pfam" id="PF00226">
    <property type="entry name" value="DnaJ"/>
    <property type="match status" value="1"/>
</dbReference>
<dbReference type="AlphaFoldDB" id="A0A7M5UCU3"/>
<accession>A0A7M5UCU3</accession>
<dbReference type="InterPro" id="IPR036236">
    <property type="entry name" value="Znf_C2H2_sf"/>
</dbReference>
<feature type="coiled-coil region" evidence="6">
    <location>
        <begin position="181"/>
        <end position="246"/>
    </location>
</feature>
<evidence type="ECO:0000256" key="1">
    <source>
        <dbReference type="ARBA" id="ARBA00022723"/>
    </source>
</evidence>
<dbReference type="FunFam" id="1.10.287.110:FF:000046">
    <property type="entry name" value="dnaJ homolog subfamily C member 21"/>
    <property type="match status" value="1"/>
</dbReference>
<dbReference type="InterPro" id="IPR051964">
    <property type="entry name" value="Chaperone_stress_response"/>
</dbReference>
<dbReference type="PROSITE" id="PS00636">
    <property type="entry name" value="DNAJ_1"/>
    <property type="match status" value="1"/>
</dbReference>
<dbReference type="PROSITE" id="PS50157">
    <property type="entry name" value="ZINC_FINGER_C2H2_2"/>
    <property type="match status" value="2"/>
</dbReference>
<dbReference type="InterPro" id="IPR013087">
    <property type="entry name" value="Znf_C2H2_type"/>
</dbReference>
<feature type="domain" description="C2H2-type" evidence="9">
    <location>
        <begin position="304"/>
        <end position="333"/>
    </location>
</feature>
<evidence type="ECO:0000313" key="11">
    <source>
        <dbReference type="Proteomes" id="UP000594262"/>
    </source>
</evidence>
<proteinExistence type="predicted"/>
<feature type="domain" description="C2H2-type" evidence="9">
    <location>
        <begin position="687"/>
        <end position="716"/>
    </location>
</feature>
<dbReference type="SMART" id="SM00271">
    <property type="entry name" value="DnaJ"/>
    <property type="match status" value="1"/>
</dbReference>
<dbReference type="PRINTS" id="PR00625">
    <property type="entry name" value="JDOMAIN"/>
</dbReference>